<protein>
    <submittedName>
        <fullName evidence="2">J domain-containing protein</fullName>
    </submittedName>
</protein>
<sequence>MRLTGSQSVKLVRYCDKTVVRFVSYVPRKKNYYEILGIDQTATLDEIKHAFAEETRKLHPDLKMPMTSSTNNTERLMHLKEAYDGLRKPEKRREYDRELEFTKKASREMFYETHDEECETINLNHDDECEMINLNVRGPGGFRGARPVIKASRFGHFFDPSKEMEREKKNERIWIFLGGSVLALILGNVIVVSFLNSKRLKVVDRPVVTK</sequence>
<organism evidence="1 2">
    <name type="scientific">Panagrolaimus sp. JU765</name>
    <dbReference type="NCBI Taxonomy" id="591449"/>
    <lineage>
        <taxon>Eukaryota</taxon>
        <taxon>Metazoa</taxon>
        <taxon>Ecdysozoa</taxon>
        <taxon>Nematoda</taxon>
        <taxon>Chromadorea</taxon>
        <taxon>Rhabditida</taxon>
        <taxon>Tylenchina</taxon>
        <taxon>Panagrolaimomorpha</taxon>
        <taxon>Panagrolaimoidea</taxon>
        <taxon>Panagrolaimidae</taxon>
        <taxon>Panagrolaimus</taxon>
    </lineage>
</organism>
<reference evidence="2" key="1">
    <citation type="submission" date="2022-11" db="UniProtKB">
        <authorList>
            <consortium name="WormBaseParasite"/>
        </authorList>
    </citation>
    <scope>IDENTIFICATION</scope>
</reference>
<name>A0AC34RBS7_9BILA</name>
<proteinExistence type="predicted"/>
<evidence type="ECO:0000313" key="2">
    <source>
        <dbReference type="WBParaSite" id="JU765_v2.g5286.t3"/>
    </source>
</evidence>
<dbReference type="Proteomes" id="UP000887576">
    <property type="component" value="Unplaced"/>
</dbReference>
<accession>A0AC34RBS7</accession>
<dbReference type="WBParaSite" id="JU765_v2.g5286.t3">
    <property type="protein sequence ID" value="JU765_v2.g5286.t3"/>
    <property type="gene ID" value="JU765_v2.g5286"/>
</dbReference>
<evidence type="ECO:0000313" key="1">
    <source>
        <dbReference type="Proteomes" id="UP000887576"/>
    </source>
</evidence>